<evidence type="ECO:0000256" key="3">
    <source>
        <dbReference type="ARBA" id="ARBA00012457"/>
    </source>
</evidence>
<dbReference type="SUPFAM" id="SSF53448">
    <property type="entry name" value="Nucleotide-diphospho-sugar transferases"/>
    <property type="match status" value="1"/>
</dbReference>
<comment type="similarity">
    <text evidence="2">Belongs to the UDPGP type 1 family.</text>
</comment>
<evidence type="ECO:0000256" key="4">
    <source>
        <dbReference type="ARBA" id="ARBA00022679"/>
    </source>
</evidence>
<name>A0A2P4YZH2_9CRYT</name>
<sequence length="589" mass="68127">MNSMELFVREHLTKYRMHEIEALIEDLSKEEKHGIDGHDGEKLKNLYSDLGSIFKDARFMKEYENIIERERMVKDNMNFEEFDSCLNVKYFPPKKIDWSELLGDKKDQNESKIKKVIEQVKKGDIGTDLMGINKDSDKTDNNRNRNTCFVTELENIPNSIRDYMYKHGIMKLRQGKVGVIIMSGGDGSRLGYNGPKGMYPIGKISKDSFFKIFCQKIQSLIRLVSKENYDHDTDDLKSEETKYLKGIPLYIMTSENNDSTIKKYFKENENFGLKDVTFFKQDSVPSLNINKNYSFFLNKDLRIVKSPNGNGGIFNCMKKQGIIDDMNNKGVEYVFIHCIDNPLCKICDPFFIGYSDLLNLQVSTKTIYKKDINENIGSIAQKLIQDSNKSNNIIPCIIEYTELNKLGDKKENFAFGSIGIHLFQLQFIQEISNKLFELPYHIANKKIPYLKYLNDHDNSRLKFYIDKPSENNGIKLETFIFDSFAFTNIPVHCINVSRDEFSPVKSISGQDSPETCQKAISDLNKKLINRALNISEEMSLSLFKYIEISPLVSYNGENLDRFTQLKIHNKNKLIYINDCGQIVLLDELQ</sequence>
<protein>
    <recommendedName>
        <fullName evidence="3">UDP-N-acetylglucosamine diphosphorylase</fullName>
        <ecNumber evidence="3">2.7.7.23</ecNumber>
    </recommendedName>
</protein>
<proteinExistence type="inferred from homology"/>
<dbReference type="InterPro" id="IPR002618">
    <property type="entry name" value="UDPGP_fam"/>
</dbReference>
<dbReference type="EC" id="2.7.7.23" evidence="3"/>
<comment type="pathway">
    <text evidence="1">Nucleotide-sugar biosynthesis; UDP-N-acetyl-alpha-D-glucosamine biosynthesis; UDP-N-acetyl-alpha-D-glucosamine from N-acetyl-alpha-D-glucosamine 1-phosphate: step 1/1.</text>
</comment>
<dbReference type="PANTHER" id="PTHR11952">
    <property type="entry name" value="UDP- GLUCOSE PYROPHOSPHORYLASE"/>
    <property type="match status" value="1"/>
</dbReference>
<dbReference type="OrthoDB" id="532420at2759"/>
<dbReference type="EMBL" id="JIBK01000011">
    <property type="protein sequence ID" value="POM83219.1"/>
    <property type="molecule type" value="Genomic_DNA"/>
</dbReference>
<dbReference type="VEuPathDB" id="CryptoDB:CmeUKMEL1_06300"/>
<evidence type="ECO:0000313" key="8">
    <source>
        <dbReference type="Proteomes" id="UP000236928"/>
    </source>
</evidence>
<keyword evidence="4 7" id="KW-0808">Transferase</keyword>
<reference evidence="7 8" key="1">
    <citation type="submission" date="2014-04" db="EMBL/GenBank/DDBJ databases">
        <title>Comparative Genomics of Cryptosporidium Species.</title>
        <authorList>
            <person name="Silva J.C."/>
            <person name="Su Q."/>
            <person name="Chalmers R."/>
            <person name="Chibucos M.C."/>
            <person name="Elwin K."/>
            <person name="Godinez A."/>
            <person name="Guo F."/>
            <person name="Huynh K."/>
            <person name="Orvis J."/>
            <person name="Ott S."/>
            <person name="Sadzewicz L."/>
            <person name="Sengamalay N."/>
            <person name="Shetty A."/>
            <person name="Sun M."/>
            <person name="Tallon L."/>
            <person name="Xiao L."/>
            <person name="Zhang H."/>
            <person name="Fraser C.M."/>
            <person name="Zhu G."/>
            <person name="Kissinger J."/>
            <person name="Widmer G."/>
        </authorList>
    </citation>
    <scope>NUCLEOTIDE SEQUENCE [LARGE SCALE GENOMIC DNA]</scope>
    <source>
        <strain evidence="7 8">UKMEL1</strain>
    </source>
</reference>
<dbReference type="Gene3D" id="3.90.550.10">
    <property type="entry name" value="Spore Coat Polysaccharide Biosynthesis Protein SpsA, Chain A"/>
    <property type="match status" value="1"/>
</dbReference>
<keyword evidence="5 7" id="KW-0548">Nucleotidyltransferase</keyword>
<evidence type="ECO:0000313" key="7">
    <source>
        <dbReference type="EMBL" id="POM83219.1"/>
    </source>
</evidence>
<accession>A0A2P4YZH2</accession>
<dbReference type="Pfam" id="PF01704">
    <property type="entry name" value="UDPGP"/>
    <property type="match status" value="1"/>
</dbReference>
<evidence type="ECO:0000256" key="2">
    <source>
        <dbReference type="ARBA" id="ARBA00010401"/>
    </source>
</evidence>
<comment type="catalytic activity">
    <reaction evidence="6">
        <text>N-acetyl-alpha-D-glucosamine 1-phosphate + UTP + H(+) = UDP-N-acetyl-alpha-D-glucosamine + diphosphate</text>
        <dbReference type="Rhea" id="RHEA:13509"/>
        <dbReference type="ChEBI" id="CHEBI:15378"/>
        <dbReference type="ChEBI" id="CHEBI:33019"/>
        <dbReference type="ChEBI" id="CHEBI:46398"/>
        <dbReference type="ChEBI" id="CHEBI:57705"/>
        <dbReference type="ChEBI" id="CHEBI:57776"/>
        <dbReference type="EC" id="2.7.7.23"/>
    </reaction>
</comment>
<dbReference type="InterPro" id="IPR039741">
    <property type="entry name" value="UDP-sugar_pyrophosphorylase"/>
</dbReference>
<dbReference type="GO" id="GO:0006048">
    <property type="term" value="P:UDP-N-acetylglucosamine biosynthetic process"/>
    <property type="evidence" value="ECO:0007669"/>
    <property type="project" value="TreeGrafter"/>
</dbReference>
<dbReference type="InterPro" id="IPR029044">
    <property type="entry name" value="Nucleotide-diphossugar_trans"/>
</dbReference>
<gene>
    <name evidence="7" type="ORF">CmeUKMEL1_06300</name>
</gene>
<evidence type="ECO:0000256" key="5">
    <source>
        <dbReference type="ARBA" id="ARBA00022695"/>
    </source>
</evidence>
<dbReference type="PANTHER" id="PTHR11952:SF2">
    <property type="entry name" value="LD24639P"/>
    <property type="match status" value="1"/>
</dbReference>
<evidence type="ECO:0000256" key="1">
    <source>
        <dbReference type="ARBA" id="ARBA00005208"/>
    </source>
</evidence>
<keyword evidence="8" id="KW-1185">Reference proteome</keyword>
<organism evidence="7 8">
    <name type="scientific">Cryptosporidium meleagridis</name>
    <dbReference type="NCBI Taxonomy" id="93969"/>
    <lineage>
        <taxon>Eukaryota</taxon>
        <taxon>Sar</taxon>
        <taxon>Alveolata</taxon>
        <taxon>Apicomplexa</taxon>
        <taxon>Conoidasida</taxon>
        <taxon>Coccidia</taxon>
        <taxon>Eucoccidiorida</taxon>
        <taxon>Eimeriorina</taxon>
        <taxon>Cryptosporidiidae</taxon>
        <taxon>Cryptosporidium</taxon>
    </lineage>
</organism>
<comment type="caution">
    <text evidence="7">The sequence shown here is derived from an EMBL/GenBank/DDBJ whole genome shotgun (WGS) entry which is preliminary data.</text>
</comment>
<dbReference type="AlphaFoldDB" id="A0A2P4YZH2"/>
<evidence type="ECO:0000256" key="6">
    <source>
        <dbReference type="ARBA" id="ARBA00048493"/>
    </source>
</evidence>
<dbReference type="GO" id="GO:0003977">
    <property type="term" value="F:UDP-N-acetylglucosamine diphosphorylase activity"/>
    <property type="evidence" value="ECO:0007669"/>
    <property type="project" value="UniProtKB-EC"/>
</dbReference>
<dbReference type="Proteomes" id="UP000236928">
    <property type="component" value="Unassembled WGS sequence"/>
</dbReference>